<dbReference type="RefSeq" id="WP_176805047.1">
    <property type="nucleotide sequence ID" value="NZ_JABXYJ010000014.1"/>
</dbReference>
<dbReference type="EMBL" id="JABXYJ010000014">
    <property type="protein sequence ID" value="NVO79399.1"/>
    <property type="molecule type" value="Genomic_DNA"/>
</dbReference>
<keyword evidence="1" id="KW-0472">Membrane</keyword>
<reference evidence="2 3" key="1">
    <citation type="submission" date="2020-06" db="EMBL/GenBank/DDBJ databases">
        <authorList>
            <person name="Qiu C."/>
            <person name="Liu Z."/>
        </authorList>
    </citation>
    <scope>NUCLEOTIDE SEQUENCE [LARGE SCALE GENOMIC DNA]</scope>
    <source>
        <strain evidence="2 3">EM 1</strain>
    </source>
</reference>
<sequence>MSDKDQKIGGVAFLTYIGGVVWLFLAETRLTTLLAMTVIVITGWILAKVINKSGFASQITRDILFDNPIQEMRKNELASWKARWHNAQKKNR</sequence>
<organism evidence="2 3">
    <name type="scientific">Undibacterium oligocarboniphilum</name>
    <dbReference type="NCBI Taxonomy" id="666702"/>
    <lineage>
        <taxon>Bacteria</taxon>
        <taxon>Pseudomonadati</taxon>
        <taxon>Pseudomonadota</taxon>
        <taxon>Betaproteobacteria</taxon>
        <taxon>Burkholderiales</taxon>
        <taxon>Oxalobacteraceae</taxon>
        <taxon>Undibacterium</taxon>
    </lineage>
</organism>
<feature type="transmembrane region" description="Helical" evidence="1">
    <location>
        <begin position="7"/>
        <end position="25"/>
    </location>
</feature>
<keyword evidence="1" id="KW-0812">Transmembrane</keyword>
<dbReference type="AlphaFoldDB" id="A0A850QK14"/>
<dbReference type="Proteomes" id="UP000588051">
    <property type="component" value="Unassembled WGS sequence"/>
</dbReference>
<accession>A0A850QK14</accession>
<protein>
    <submittedName>
        <fullName evidence="2">Uncharacterized protein</fullName>
    </submittedName>
</protein>
<feature type="transmembrane region" description="Helical" evidence="1">
    <location>
        <begin position="31"/>
        <end position="51"/>
    </location>
</feature>
<name>A0A850QK14_9BURK</name>
<proteinExistence type="predicted"/>
<keyword evidence="3" id="KW-1185">Reference proteome</keyword>
<evidence type="ECO:0000256" key="1">
    <source>
        <dbReference type="SAM" id="Phobius"/>
    </source>
</evidence>
<comment type="caution">
    <text evidence="2">The sequence shown here is derived from an EMBL/GenBank/DDBJ whole genome shotgun (WGS) entry which is preliminary data.</text>
</comment>
<evidence type="ECO:0000313" key="2">
    <source>
        <dbReference type="EMBL" id="NVO79399.1"/>
    </source>
</evidence>
<keyword evidence="1" id="KW-1133">Transmembrane helix</keyword>
<gene>
    <name evidence="2" type="ORF">HV832_16390</name>
</gene>
<evidence type="ECO:0000313" key="3">
    <source>
        <dbReference type="Proteomes" id="UP000588051"/>
    </source>
</evidence>